<feature type="region of interest" description="Disordered" evidence="1">
    <location>
        <begin position="1"/>
        <end position="23"/>
    </location>
</feature>
<protein>
    <submittedName>
        <fullName evidence="2">Uncharacterized protein</fullName>
    </submittedName>
</protein>
<keyword evidence="3" id="KW-1185">Reference proteome</keyword>
<sequence>MQSGKYCSPGNPQTQTHPSDCQTEKRDSLLQRTRLHCSRIHCSSIQRFAVVPSCFYFVITPLTVDRGIFFSKEISRMAFFALVATYNSTTLEFTELLRATYSFTNVCRSSLHA</sequence>
<accession>A0ABN9GUP0</accession>
<evidence type="ECO:0000313" key="3">
    <source>
        <dbReference type="Proteomes" id="UP001162483"/>
    </source>
</evidence>
<evidence type="ECO:0000256" key="1">
    <source>
        <dbReference type="SAM" id="MobiDB-lite"/>
    </source>
</evidence>
<comment type="caution">
    <text evidence="2">The sequence shown here is derived from an EMBL/GenBank/DDBJ whole genome shotgun (WGS) entry which is preliminary data.</text>
</comment>
<evidence type="ECO:0000313" key="2">
    <source>
        <dbReference type="EMBL" id="CAI9613169.1"/>
    </source>
</evidence>
<reference evidence="2" key="1">
    <citation type="submission" date="2023-05" db="EMBL/GenBank/DDBJ databases">
        <authorList>
            <person name="Stuckert A."/>
        </authorList>
    </citation>
    <scope>NUCLEOTIDE SEQUENCE</scope>
</reference>
<name>A0ABN9GUP0_9NEOB</name>
<dbReference type="EMBL" id="CATNWA010019429">
    <property type="protein sequence ID" value="CAI9613169.1"/>
    <property type="molecule type" value="Genomic_DNA"/>
</dbReference>
<organism evidence="2 3">
    <name type="scientific">Staurois parvus</name>
    <dbReference type="NCBI Taxonomy" id="386267"/>
    <lineage>
        <taxon>Eukaryota</taxon>
        <taxon>Metazoa</taxon>
        <taxon>Chordata</taxon>
        <taxon>Craniata</taxon>
        <taxon>Vertebrata</taxon>
        <taxon>Euteleostomi</taxon>
        <taxon>Amphibia</taxon>
        <taxon>Batrachia</taxon>
        <taxon>Anura</taxon>
        <taxon>Neobatrachia</taxon>
        <taxon>Ranoidea</taxon>
        <taxon>Ranidae</taxon>
        <taxon>Staurois</taxon>
    </lineage>
</organism>
<gene>
    <name evidence="2" type="ORF">SPARVUS_LOCUS14845289</name>
</gene>
<dbReference type="Proteomes" id="UP001162483">
    <property type="component" value="Unassembled WGS sequence"/>
</dbReference>
<proteinExistence type="predicted"/>
<feature type="compositionally biased region" description="Polar residues" evidence="1">
    <location>
        <begin position="1"/>
        <end position="21"/>
    </location>
</feature>